<gene>
    <name evidence="7 8" type="primary">deoC</name>
    <name evidence="8" type="ORF">D7Z54_20010</name>
</gene>
<evidence type="ECO:0000256" key="5">
    <source>
        <dbReference type="ARBA" id="ARBA00048791"/>
    </source>
</evidence>
<proteinExistence type="inferred from homology"/>
<dbReference type="GO" id="GO:0009264">
    <property type="term" value="P:deoxyribonucleotide catabolic process"/>
    <property type="evidence" value="ECO:0007669"/>
    <property type="project" value="UniProtKB-UniRule"/>
</dbReference>
<evidence type="ECO:0000256" key="2">
    <source>
        <dbReference type="ARBA" id="ARBA00022490"/>
    </source>
</evidence>
<comment type="subcellular location">
    <subcellularLocation>
        <location evidence="7">Cytoplasm</location>
    </subcellularLocation>
</comment>
<feature type="active site" description="Proton donor/acceptor" evidence="7">
    <location>
        <position position="182"/>
    </location>
</feature>
<dbReference type="PANTHER" id="PTHR10889">
    <property type="entry name" value="DEOXYRIBOSE-PHOSPHATE ALDOLASE"/>
    <property type="match status" value="1"/>
</dbReference>
<dbReference type="Proteomes" id="UP000275076">
    <property type="component" value="Unassembled WGS sequence"/>
</dbReference>
<accession>A0A3R9RBA3</accession>
<dbReference type="InterPro" id="IPR002915">
    <property type="entry name" value="DeoC/FbaB/LacD_aldolase"/>
</dbReference>
<comment type="catalytic activity">
    <reaction evidence="5 7">
        <text>2-deoxy-D-ribose 5-phosphate = D-glyceraldehyde 3-phosphate + acetaldehyde</text>
        <dbReference type="Rhea" id="RHEA:12821"/>
        <dbReference type="ChEBI" id="CHEBI:15343"/>
        <dbReference type="ChEBI" id="CHEBI:59776"/>
        <dbReference type="ChEBI" id="CHEBI:62877"/>
        <dbReference type="EC" id="4.1.2.4"/>
    </reaction>
</comment>
<comment type="similarity">
    <text evidence="1 7">Belongs to the DeoC/FbaB aldolase family. DeoC type 1 subfamily.</text>
</comment>
<dbReference type="InterPro" id="IPR028581">
    <property type="entry name" value="DeoC_typeI"/>
</dbReference>
<evidence type="ECO:0000256" key="1">
    <source>
        <dbReference type="ARBA" id="ARBA00010936"/>
    </source>
</evidence>
<keyword evidence="4 7" id="KW-0704">Schiff base</keyword>
<dbReference type="InterPro" id="IPR013785">
    <property type="entry name" value="Aldolase_TIM"/>
</dbReference>
<reference evidence="8 9" key="1">
    <citation type="submission" date="2018-10" db="EMBL/GenBank/DDBJ databases">
        <title>Draft genome sequence of Bacillus salarius IM0101, isolated from a hypersaline soil in Inner Mongolia, China.</title>
        <authorList>
            <person name="Yamprayoonswat W."/>
            <person name="Boonvisut S."/>
            <person name="Jumpathong W."/>
            <person name="Sittihan S."/>
            <person name="Ruangsuj P."/>
            <person name="Wanthongcharoen S."/>
            <person name="Thongpramul N."/>
            <person name="Pimmason S."/>
            <person name="Yu B."/>
            <person name="Yasawong M."/>
        </authorList>
    </citation>
    <scope>NUCLEOTIDE SEQUENCE [LARGE SCALE GENOMIC DNA]</scope>
    <source>
        <strain evidence="8 9">IM0101</strain>
    </source>
</reference>
<feature type="active site" description="Proton donor/acceptor" evidence="7">
    <location>
        <position position="90"/>
    </location>
</feature>
<dbReference type="GO" id="GO:0005737">
    <property type="term" value="C:cytoplasm"/>
    <property type="evidence" value="ECO:0007669"/>
    <property type="project" value="UniProtKB-SubCell"/>
</dbReference>
<dbReference type="Pfam" id="PF01791">
    <property type="entry name" value="DeoC"/>
    <property type="match status" value="1"/>
</dbReference>
<evidence type="ECO:0000256" key="3">
    <source>
        <dbReference type="ARBA" id="ARBA00023239"/>
    </source>
</evidence>
<dbReference type="GO" id="GO:0016052">
    <property type="term" value="P:carbohydrate catabolic process"/>
    <property type="evidence" value="ECO:0007669"/>
    <property type="project" value="TreeGrafter"/>
</dbReference>
<dbReference type="AlphaFoldDB" id="A0A3R9RBA3"/>
<dbReference type="HAMAP" id="MF_00114">
    <property type="entry name" value="DeoC_type1"/>
    <property type="match status" value="1"/>
</dbReference>
<comment type="caution">
    <text evidence="8">The sequence shown here is derived from an EMBL/GenBank/DDBJ whole genome shotgun (WGS) entry which is preliminary data.</text>
</comment>
<dbReference type="OrthoDB" id="9778711at2"/>
<dbReference type="PIRSF" id="PIRSF001357">
    <property type="entry name" value="DeoC"/>
    <property type="match status" value="1"/>
</dbReference>
<comment type="function">
    <text evidence="6 7">Catalyzes a reversible aldol reaction between acetaldehyde and D-glyceraldehyde 3-phosphate to generate 2-deoxy-D-ribose 5-phosphate.</text>
</comment>
<keyword evidence="9" id="KW-1185">Reference proteome</keyword>
<evidence type="ECO:0000313" key="8">
    <source>
        <dbReference type="EMBL" id="RSL31525.1"/>
    </source>
</evidence>
<sequence>MYSLPSMIDHTLLKPDSTIEQVTALSEEAKEYKFASVCINPFMVPTAYSILKDTEVKVCTVIGFPLGATLTDVKEFETKLAVDNGAAEIDMVINIGALKSGEDNKVRKDIEAVVQAAKDNALVKVIIETVLLTEAEKEKACLLAVEAGADFVKTSTGFAGGGATLEDVKLMKRTVGDHAEVKASGGVKDEQTALAMIEAGAQRIGTSSGVAIVSGHSGSSDY</sequence>
<evidence type="ECO:0000256" key="4">
    <source>
        <dbReference type="ARBA" id="ARBA00023270"/>
    </source>
</evidence>
<evidence type="ECO:0000313" key="9">
    <source>
        <dbReference type="Proteomes" id="UP000275076"/>
    </source>
</evidence>
<dbReference type="CDD" id="cd00959">
    <property type="entry name" value="DeoC"/>
    <property type="match status" value="1"/>
</dbReference>
<dbReference type="EC" id="4.1.2.4" evidence="7"/>
<dbReference type="SUPFAM" id="SSF51569">
    <property type="entry name" value="Aldolase"/>
    <property type="match status" value="1"/>
</dbReference>
<feature type="active site" description="Schiff-base intermediate with acetaldehyde" evidence="7">
    <location>
        <position position="153"/>
    </location>
</feature>
<comment type="pathway">
    <text evidence="7">Carbohydrate degradation; 2-deoxy-D-ribose 1-phosphate degradation; D-glyceraldehyde 3-phosphate and acetaldehyde from 2-deoxy-alpha-D-ribose 1-phosphate: step 2/2.</text>
</comment>
<protein>
    <recommendedName>
        <fullName evidence="7">Deoxyribose-phosphate aldolase</fullName>
        <shortName evidence="7">DERA</shortName>
        <ecNumber evidence="7">4.1.2.4</ecNumber>
    </recommendedName>
    <alternativeName>
        <fullName evidence="7">2-deoxy-D-ribose 5-phosphate aldolase</fullName>
    </alternativeName>
    <alternativeName>
        <fullName evidence="7">Phosphodeoxyriboaldolase</fullName>
        <shortName evidence="7">Deoxyriboaldolase</shortName>
    </alternativeName>
</protein>
<organism evidence="8 9">
    <name type="scientific">Salibacterium salarium</name>
    <dbReference type="NCBI Taxonomy" id="284579"/>
    <lineage>
        <taxon>Bacteria</taxon>
        <taxon>Bacillati</taxon>
        <taxon>Bacillota</taxon>
        <taxon>Bacilli</taxon>
        <taxon>Bacillales</taxon>
        <taxon>Bacillaceae</taxon>
    </lineage>
</organism>
<dbReference type="PANTHER" id="PTHR10889:SF1">
    <property type="entry name" value="DEOXYRIBOSE-PHOSPHATE ALDOLASE"/>
    <property type="match status" value="1"/>
</dbReference>
<dbReference type="NCBIfam" id="TIGR00126">
    <property type="entry name" value="deoC"/>
    <property type="match status" value="1"/>
</dbReference>
<dbReference type="SMART" id="SM01133">
    <property type="entry name" value="DeoC"/>
    <property type="match status" value="1"/>
</dbReference>
<dbReference type="EMBL" id="RBVX01000023">
    <property type="protein sequence ID" value="RSL31525.1"/>
    <property type="molecule type" value="Genomic_DNA"/>
</dbReference>
<dbReference type="Gene3D" id="3.20.20.70">
    <property type="entry name" value="Aldolase class I"/>
    <property type="match status" value="1"/>
</dbReference>
<dbReference type="UniPathway" id="UPA00002">
    <property type="reaction ID" value="UER00468"/>
</dbReference>
<keyword evidence="2 7" id="KW-0963">Cytoplasm</keyword>
<evidence type="ECO:0000256" key="6">
    <source>
        <dbReference type="ARBA" id="ARBA00056337"/>
    </source>
</evidence>
<dbReference type="GO" id="GO:0004139">
    <property type="term" value="F:deoxyribose-phosphate aldolase activity"/>
    <property type="evidence" value="ECO:0007669"/>
    <property type="project" value="UniProtKB-UniRule"/>
</dbReference>
<dbReference type="InterPro" id="IPR011343">
    <property type="entry name" value="DeoC"/>
</dbReference>
<keyword evidence="3 7" id="KW-0456">Lyase</keyword>
<dbReference type="GO" id="GO:0006018">
    <property type="term" value="P:2-deoxyribose 1-phosphate catabolic process"/>
    <property type="evidence" value="ECO:0007669"/>
    <property type="project" value="UniProtKB-UniRule"/>
</dbReference>
<evidence type="ECO:0000256" key="7">
    <source>
        <dbReference type="HAMAP-Rule" id="MF_00114"/>
    </source>
</evidence>
<dbReference type="FunFam" id="3.20.20.70:FF:000044">
    <property type="entry name" value="Deoxyribose-phosphate aldolase"/>
    <property type="match status" value="1"/>
</dbReference>
<name>A0A3R9RBA3_9BACI</name>
<dbReference type="RefSeq" id="WP_125558329.1">
    <property type="nucleotide sequence ID" value="NZ_RBVX01000023.1"/>
</dbReference>